<dbReference type="Proteomes" id="UP000242869">
    <property type="component" value="Unassembled WGS sequence"/>
</dbReference>
<dbReference type="RefSeq" id="WP_091197377.1">
    <property type="nucleotide sequence ID" value="NZ_FOVE01000022.1"/>
</dbReference>
<keyword evidence="1" id="KW-1133">Transmembrane helix</keyword>
<dbReference type="EMBL" id="FOVE01000022">
    <property type="protein sequence ID" value="SFN93399.1"/>
    <property type="molecule type" value="Genomic_DNA"/>
</dbReference>
<sequence length="211" mass="23412">MSALVIVATLLQLGIMHLGRRHALNRGAFMRNFAADLLAFRQRQAVSGHHVTMPVQTRLHGAELLLFGWTDPAGRAGTKEHLHHFGMRPLVILTALMNARIVGRRGRHALERYTLVGNFTANLLALGQRESIAGKDFTMTLQAAFHGPEMLGFTAIKPVGRAGLLVQIHYIAMGALVILTALTYLRIMRRRGKGHSRRKHCSNHTAFGNQF</sequence>
<dbReference type="AlphaFoldDB" id="A0A1I5D2G2"/>
<evidence type="ECO:0000256" key="1">
    <source>
        <dbReference type="SAM" id="Phobius"/>
    </source>
</evidence>
<evidence type="ECO:0000313" key="3">
    <source>
        <dbReference type="Proteomes" id="UP000242869"/>
    </source>
</evidence>
<feature type="transmembrane region" description="Helical" evidence="1">
    <location>
        <begin position="168"/>
        <end position="187"/>
    </location>
</feature>
<keyword evidence="1" id="KW-0472">Membrane</keyword>
<protein>
    <submittedName>
        <fullName evidence="2">Uncharacterized protein</fullName>
    </submittedName>
</protein>
<evidence type="ECO:0000313" key="2">
    <source>
        <dbReference type="EMBL" id="SFN93399.1"/>
    </source>
</evidence>
<proteinExistence type="predicted"/>
<reference evidence="3" key="1">
    <citation type="submission" date="2016-10" db="EMBL/GenBank/DDBJ databases">
        <authorList>
            <person name="Varghese N."/>
            <person name="Submissions S."/>
        </authorList>
    </citation>
    <scope>NUCLEOTIDE SEQUENCE [LARGE SCALE GENOMIC DNA]</scope>
    <source>
        <strain evidence="3">DSM 6150</strain>
    </source>
</reference>
<name>A0A1I5D2G2_9NEIS</name>
<organism evidence="2 3">
    <name type="scientific">Formivibrio citricus</name>
    <dbReference type="NCBI Taxonomy" id="83765"/>
    <lineage>
        <taxon>Bacteria</taxon>
        <taxon>Pseudomonadati</taxon>
        <taxon>Pseudomonadota</taxon>
        <taxon>Betaproteobacteria</taxon>
        <taxon>Neisseriales</taxon>
        <taxon>Chitinibacteraceae</taxon>
        <taxon>Formivibrio</taxon>
    </lineage>
</organism>
<keyword evidence="3" id="KW-1185">Reference proteome</keyword>
<accession>A0A1I5D2G2</accession>
<keyword evidence="1" id="KW-0812">Transmembrane</keyword>
<gene>
    <name evidence="2" type="ORF">SAMN05660284_02561</name>
</gene>